<feature type="transmembrane region" description="Helical" evidence="1">
    <location>
        <begin position="213"/>
        <end position="232"/>
    </location>
</feature>
<gene>
    <name evidence="2" type="ordered locus">SpiBuddy_1749</name>
</gene>
<dbReference type="STRING" id="158189.SpiBuddy_1749"/>
<feature type="transmembrane region" description="Helical" evidence="1">
    <location>
        <begin position="82"/>
        <end position="102"/>
    </location>
</feature>
<dbReference type="OrthoDB" id="5460360at2"/>
<feature type="transmembrane region" description="Helical" evidence="1">
    <location>
        <begin position="187"/>
        <end position="207"/>
    </location>
</feature>
<dbReference type="KEGG" id="sbu:SpiBuddy_1749"/>
<feature type="transmembrane region" description="Helical" evidence="1">
    <location>
        <begin position="264"/>
        <end position="286"/>
    </location>
</feature>
<dbReference type="InterPro" id="IPR007820">
    <property type="entry name" value="AbrB_fam"/>
</dbReference>
<feature type="transmembrane region" description="Helical" evidence="1">
    <location>
        <begin position="23"/>
        <end position="40"/>
    </location>
</feature>
<organism evidence="2 3">
    <name type="scientific">Sphaerochaeta globosa (strain ATCC BAA-1886 / DSM 22777 / Buddy)</name>
    <name type="common">Spirochaeta sp. (strain Buddy)</name>
    <dbReference type="NCBI Taxonomy" id="158189"/>
    <lineage>
        <taxon>Bacteria</taxon>
        <taxon>Pseudomonadati</taxon>
        <taxon>Spirochaetota</taxon>
        <taxon>Spirochaetia</taxon>
        <taxon>Spirochaetales</taxon>
        <taxon>Sphaerochaetaceae</taxon>
        <taxon>Sphaerochaeta</taxon>
    </lineage>
</organism>
<dbReference type="PANTHER" id="PTHR38457:SF1">
    <property type="entry name" value="REGULATOR ABRB-RELATED"/>
    <property type="match status" value="1"/>
</dbReference>
<dbReference type="EMBL" id="CP002541">
    <property type="protein sequence ID" value="ADY13573.1"/>
    <property type="molecule type" value="Genomic_DNA"/>
</dbReference>
<keyword evidence="1" id="KW-0472">Membrane</keyword>
<dbReference type="InterPro" id="IPR017516">
    <property type="entry name" value="AbrB_dup"/>
</dbReference>
<dbReference type="Proteomes" id="UP000008466">
    <property type="component" value="Chromosome"/>
</dbReference>
<dbReference type="RefSeq" id="WP_013607422.1">
    <property type="nucleotide sequence ID" value="NC_015152.1"/>
</dbReference>
<accession>F0RWE2</accession>
<feature type="transmembrane region" description="Helical" evidence="1">
    <location>
        <begin position="323"/>
        <end position="345"/>
    </location>
</feature>
<dbReference type="PANTHER" id="PTHR38457">
    <property type="entry name" value="REGULATOR ABRB-RELATED"/>
    <property type="match status" value="1"/>
</dbReference>
<dbReference type="NCBIfam" id="TIGR03082">
    <property type="entry name" value="Gneg_AbrB_dup"/>
    <property type="match status" value="2"/>
</dbReference>
<dbReference type="Pfam" id="PF05145">
    <property type="entry name" value="AbrB"/>
    <property type="match status" value="2"/>
</dbReference>
<feature type="transmembrane region" description="Helical" evidence="1">
    <location>
        <begin position="109"/>
        <end position="129"/>
    </location>
</feature>
<dbReference type="PIRSF" id="PIRSF038991">
    <property type="entry name" value="Protein_AbrB"/>
    <property type="match status" value="1"/>
</dbReference>
<proteinExistence type="predicted"/>
<keyword evidence="1" id="KW-0812">Transmembrane</keyword>
<name>F0RWE2_SPHGB</name>
<dbReference type="GO" id="GO:0016020">
    <property type="term" value="C:membrane"/>
    <property type="evidence" value="ECO:0007669"/>
    <property type="project" value="InterPro"/>
</dbReference>
<evidence type="ECO:0000256" key="1">
    <source>
        <dbReference type="SAM" id="Phobius"/>
    </source>
</evidence>
<protein>
    <submittedName>
        <fullName evidence="2">Membrane protein AbrB duplication</fullName>
    </submittedName>
</protein>
<dbReference type="AlphaFoldDB" id="F0RWE2"/>
<reference evidence="3" key="1">
    <citation type="submission" date="2011-02" db="EMBL/GenBank/DDBJ databases">
        <title>Complete sequence of Spirochaeta sp. Buddy.</title>
        <authorList>
            <person name="Lucas S."/>
            <person name="Copeland A."/>
            <person name="Lapidus A."/>
            <person name="Cheng J.-F."/>
            <person name="Goodwin L."/>
            <person name="Pitluck S."/>
            <person name="Zeytun A."/>
            <person name="Detter J.C."/>
            <person name="Han C."/>
            <person name="Tapia R."/>
            <person name="Land M."/>
            <person name="Hauser L."/>
            <person name="Kyrpides N."/>
            <person name="Ivanova N."/>
            <person name="Mikhailova N."/>
            <person name="Pagani I."/>
            <person name="Ritalahti K.M."/>
            <person name="Loeffler F.E."/>
            <person name="Woyke T."/>
        </authorList>
    </citation>
    <scope>NUCLEOTIDE SEQUENCE [LARGE SCALE GENOMIC DNA]</scope>
    <source>
        <strain evidence="3">ATCC BAA-1886 / DSM 22777 / Buddy</strain>
    </source>
</reference>
<evidence type="ECO:0000313" key="3">
    <source>
        <dbReference type="Proteomes" id="UP000008466"/>
    </source>
</evidence>
<feature type="transmembrane region" description="Helical" evidence="1">
    <location>
        <begin position="141"/>
        <end position="159"/>
    </location>
</feature>
<dbReference type="eggNOG" id="COG3180">
    <property type="taxonomic scope" value="Bacteria"/>
</dbReference>
<dbReference type="GO" id="GO:0010468">
    <property type="term" value="P:regulation of gene expression"/>
    <property type="evidence" value="ECO:0007669"/>
    <property type="project" value="InterPro"/>
</dbReference>
<keyword evidence="1" id="KW-1133">Transmembrane helix</keyword>
<evidence type="ECO:0000313" key="2">
    <source>
        <dbReference type="EMBL" id="ADY13573.1"/>
    </source>
</evidence>
<sequence length="346" mass="37255">MNLLLLVLLHVVGAVGGLLLRKFRLPAGALVGAMLAVMLFNSFSTMLPAYPYTLRIVVQIISGLVIGTRFSRSDVQSLKTMAVPVIVLVTVLLATNLVFAFIMEDTTVLSFMTSFFACAPGGVSDLALVATDFGAVMEHVALLQLFRLTLVIIVFPPMIRSMLKIKHPPFDSEQKVNQGTQKRTKTLLHYILTFACALGGGLLLYVLNVPAGAILGSIIAVAILNIVGQNACYPSKVKVLVQIFAGTYIGSKITAQTFMEVDILIVPALILTVELFVMAFLSAFILHKVCKMDWATALFSSTPGGIQEMGLISDELGLETPKIVLMHTFRILAVLGVLPVLAGMFG</sequence>
<dbReference type="HOGENOM" id="CLU_050210_1_0_12"/>
<keyword evidence="3" id="KW-1185">Reference proteome</keyword>